<name>A0A1J0WNC3_9RHOB</name>
<dbReference type="Gene3D" id="1.10.246.130">
    <property type="match status" value="1"/>
</dbReference>
<dbReference type="RefSeq" id="WP_071973993.1">
    <property type="nucleotide sequence ID" value="NZ_CP018077.1"/>
</dbReference>
<dbReference type="InterPro" id="IPR043138">
    <property type="entry name" value="GGT_lsub"/>
</dbReference>
<dbReference type="PRINTS" id="PR01210">
    <property type="entry name" value="GGTRANSPTASE"/>
</dbReference>
<evidence type="ECO:0000313" key="1">
    <source>
        <dbReference type="EMBL" id="APE45656.1"/>
    </source>
</evidence>
<organism evidence="1 2">
    <name type="scientific">Sulfitobacter alexandrii</name>
    <dbReference type="NCBI Taxonomy" id="1917485"/>
    <lineage>
        <taxon>Bacteria</taxon>
        <taxon>Pseudomonadati</taxon>
        <taxon>Pseudomonadota</taxon>
        <taxon>Alphaproteobacteria</taxon>
        <taxon>Rhodobacterales</taxon>
        <taxon>Roseobacteraceae</taxon>
        <taxon>Sulfitobacter</taxon>
    </lineage>
</organism>
<dbReference type="Pfam" id="PF01019">
    <property type="entry name" value="G_glu_transpept"/>
    <property type="match status" value="1"/>
</dbReference>
<protein>
    <submittedName>
        <fullName evidence="1">Gamma-glutamyltransferase</fullName>
    </submittedName>
</protein>
<dbReference type="EMBL" id="CP018077">
    <property type="protein sequence ID" value="APE45656.1"/>
    <property type="molecule type" value="Genomic_DNA"/>
</dbReference>
<sequence length="527" mass="54842">MHFELPYPSRRAPLMARNVVATSQPLAAQAGLRMLLAGGNAVDAALAAAIALTVVEPTGNGLGSDAFAVLWDGAALHGLNASGRSPAGWTPDRFAAGSTMPERGWESVTVPGAVSGWVALSDRFGALPFPDLFAPAIAYARDGFAVSPIIARLWKLGGATLSDQPGFADCFLPDGRAPRAGETFRNPALAQTLERIAHTRGAAFYTGDIAELIAQESARHGAALTSEDLAAHHVDWCGTLRQSYAGIDLHEIPPNGQGIAALIALGILGHHDLAALDPDDPQALHLQIEAVKLGLADAEAFVGDPDAMATPAEALLSPAYLGQRAALIHARKASLATHGAPRAGGTVYVTAADAAGRMVSLIQSNYMGFGAGVVVPGTGIHLQNRGAGFATTPGHPNRVGPRKRPFHTIIPGFVTRDGRPEMSFGVMGGPMQAQGHVQMVTRTMVHGQSPQAASDAPRWRFVSGRRVAVEPAMPDATVKALQQMGHEIVHDPPDNSFGFGGAQLIARHGGGYVAGSDHRKDGCAVGY</sequence>
<keyword evidence="1" id="KW-0614">Plasmid</keyword>
<dbReference type="Gene3D" id="3.60.20.40">
    <property type="match status" value="1"/>
</dbReference>
<dbReference type="InterPro" id="IPR029055">
    <property type="entry name" value="Ntn_hydrolases_N"/>
</dbReference>
<proteinExistence type="predicted"/>
<gene>
    <name evidence="1" type="ORF">BOO69_19025</name>
</gene>
<dbReference type="PANTHER" id="PTHR43881">
    <property type="entry name" value="GAMMA-GLUTAMYLTRANSPEPTIDASE (AFU_ORTHOLOGUE AFUA_4G13580)"/>
    <property type="match status" value="1"/>
</dbReference>
<geneLocation type="plasmid" evidence="1 2">
    <name>unnamed1</name>
</geneLocation>
<dbReference type="SUPFAM" id="SSF56235">
    <property type="entry name" value="N-terminal nucleophile aminohydrolases (Ntn hydrolases)"/>
    <property type="match status" value="1"/>
</dbReference>
<accession>A0A1J0WNC3</accession>
<dbReference type="Proteomes" id="UP000181897">
    <property type="component" value="Plasmid unnamed1"/>
</dbReference>
<dbReference type="GO" id="GO:0016740">
    <property type="term" value="F:transferase activity"/>
    <property type="evidence" value="ECO:0007669"/>
    <property type="project" value="UniProtKB-KW"/>
</dbReference>
<evidence type="ECO:0000313" key="2">
    <source>
        <dbReference type="Proteomes" id="UP000181897"/>
    </source>
</evidence>
<dbReference type="InterPro" id="IPR052896">
    <property type="entry name" value="GGT-like_enzyme"/>
</dbReference>
<dbReference type="PANTHER" id="PTHR43881:SF1">
    <property type="entry name" value="GAMMA-GLUTAMYLTRANSPEPTIDASE (AFU_ORTHOLOGUE AFUA_4G13580)"/>
    <property type="match status" value="1"/>
</dbReference>
<keyword evidence="1" id="KW-0808">Transferase</keyword>
<dbReference type="InterPro" id="IPR043137">
    <property type="entry name" value="GGT_ssub_C"/>
</dbReference>
<dbReference type="AlphaFoldDB" id="A0A1J0WNC3"/>
<reference evidence="1 2" key="1">
    <citation type="submission" date="2016-11" db="EMBL/GenBank/DDBJ databases">
        <title>Complete genome sequence of Sulfitobacter sp. AM1-D1, a toxic bacteria associated with marine dinoflagellate Alexandrium minutum in East China Sea.</title>
        <authorList>
            <person name="Yang Q."/>
            <person name="Zhang X."/>
            <person name="Tian X."/>
        </authorList>
    </citation>
    <scope>NUCLEOTIDE SEQUENCE [LARGE SCALE GENOMIC DNA]</scope>
    <source>
        <strain evidence="1 2">AM1-D1</strain>
        <plasmid evidence="1 2">unnamed1</plasmid>
    </source>
</reference>
<dbReference type="OrthoDB" id="9781342at2"/>
<keyword evidence="2" id="KW-1185">Reference proteome</keyword>
<dbReference type="KEGG" id="suam:BOO69_19025"/>